<proteinExistence type="predicted"/>
<protein>
    <recommendedName>
        <fullName evidence="4">B-like cyclin</fullName>
    </recommendedName>
</protein>
<dbReference type="Pfam" id="PF00134">
    <property type="entry name" value="Cyclin_N"/>
    <property type="match status" value="1"/>
</dbReference>
<dbReference type="EMBL" id="JAYWIO010000006">
    <property type="protein sequence ID" value="KAK7255997.1"/>
    <property type="molecule type" value="Genomic_DNA"/>
</dbReference>
<dbReference type="GO" id="GO:0051301">
    <property type="term" value="P:cell division"/>
    <property type="evidence" value="ECO:0007669"/>
    <property type="project" value="UniProtKB-KW"/>
</dbReference>
<feature type="domain" description="Cyclin N-terminal" evidence="5">
    <location>
        <begin position="37"/>
        <end position="107"/>
    </location>
</feature>
<sequence>MDYSILELVPVPGKVIHMAGLVTGESSCQGAADDNSWYMSREEIVENSPSRKDGIDWKKETDYRRSYCKFLWDLGTRLELPQSTIATAIIFCHRFFLQQSHAKNDRTVGCCTLFYN</sequence>
<comment type="caution">
    <text evidence="6">The sequence shown here is derived from an EMBL/GenBank/DDBJ whole genome shotgun (WGS) entry which is preliminary data.</text>
</comment>
<dbReference type="InterPro" id="IPR036915">
    <property type="entry name" value="Cyclin-like_sf"/>
</dbReference>
<keyword evidence="2" id="KW-0132">Cell division</keyword>
<dbReference type="Proteomes" id="UP001372338">
    <property type="component" value="Unassembled WGS sequence"/>
</dbReference>
<dbReference type="SUPFAM" id="SSF47954">
    <property type="entry name" value="Cyclin-like"/>
    <property type="match status" value="1"/>
</dbReference>
<dbReference type="GO" id="GO:0006357">
    <property type="term" value="P:regulation of transcription by RNA polymerase II"/>
    <property type="evidence" value="ECO:0007669"/>
    <property type="project" value="InterPro"/>
</dbReference>
<dbReference type="PANTHER" id="PTHR10026">
    <property type="entry name" value="CYCLIN"/>
    <property type="match status" value="1"/>
</dbReference>
<name>A0AAN9HVX1_CROPI</name>
<evidence type="ECO:0000313" key="7">
    <source>
        <dbReference type="Proteomes" id="UP001372338"/>
    </source>
</evidence>
<keyword evidence="3" id="KW-0131">Cell cycle</keyword>
<organism evidence="6 7">
    <name type="scientific">Crotalaria pallida</name>
    <name type="common">Smooth rattlebox</name>
    <name type="synonym">Crotalaria striata</name>
    <dbReference type="NCBI Taxonomy" id="3830"/>
    <lineage>
        <taxon>Eukaryota</taxon>
        <taxon>Viridiplantae</taxon>
        <taxon>Streptophyta</taxon>
        <taxon>Embryophyta</taxon>
        <taxon>Tracheophyta</taxon>
        <taxon>Spermatophyta</taxon>
        <taxon>Magnoliopsida</taxon>
        <taxon>eudicotyledons</taxon>
        <taxon>Gunneridae</taxon>
        <taxon>Pentapetalae</taxon>
        <taxon>rosids</taxon>
        <taxon>fabids</taxon>
        <taxon>Fabales</taxon>
        <taxon>Fabaceae</taxon>
        <taxon>Papilionoideae</taxon>
        <taxon>50 kb inversion clade</taxon>
        <taxon>genistoids sensu lato</taxon>
        <taxon>core genistoids</taxon>
        <taxon>Crotalarieae</taxon>
        <taxon>Crotalaria</taxon>
    </lineage>
</organism>
<dbReference type="InterPro" id="IPR006671">
    <property type="entry name" value="Cyclin_N"/>
</dbReference>
<gene>
    <name evidence="6" type="ORF">RIF29_29426</name>
</gene>
<evidence type="ECO:0000256" key="1">
    <source>
        <dbReference type="ARBA" id="ARBA00011177"/>
    </source>
</evidence>
<accession>A0AAN9HVX1</accession>
<evidence type="ECO:0000259" key="5">
    <source>
        <dbReference type="Pfam" id="PF00134"/>
    </source>
</evidence>
<evidence type="ECO:0000256" key="3">
    <source>
        <dbReference type="ARBA" id="ARBA00023306"/>
    </source>
</evidence>
<dbReference type="AlphaFoldDB" id="A0AAN9HVX1"/>
<reference evidence="6 7" key="1">
    <citation type="submission" date="2024-01" db="EMBL/GenBank/DDBJ databases">
        <title>The genomes of 5 underutilized Papilionoideae crops provide insights into root nodulation and disease resistanc.</title>
        <authorList>
            <person name="Yuan L."/>
        </authorList>
    </citation>
    <scope>NUCLEOTIDE SEQUENCE [LARGE SCALE GENOMIC DNA]</scope>
    <source>
        <strain evidence="6">ZHUSHIDOU_FW_LH</strain>
        <tissue evidence="6">Leaf</tissue>
    </source>
</reference>
<evidence type="ECO:0000256" key="2">
    <source>
        <dbReference type="ARBA" id="ARBA00022618"/>
    </source>
</evidence>
<evidence type="ECO:0000256" key="4">
    <source>
        <dbReference type="ARBA" id="ARBA00032263"/>
    </source>
</evidence>
<dbReference type="GO" id="GO:0016538">
    <property type="term" value="F:cyclin-dependent protein serine/threonine kinase regulator activity"/>
    <property type="evidence" value="ECO:0007669"/>
    <property type="project" value="InterPro"/>
</dbReference>
<comment type="subunit">
    <text evidence="1">Interacts with the CDC2 protein kinase to form a serine/threonine kinase holoenzyme complex also known as maturation promoting factor (MPF). The cyclin subunit imparts substrate specificity to the complex.</text>
</comment>
<dbReference type="Gene3D" id="1.10.472.10">
    <property type="entry name" value="Cyclin-like"/>
    <property type="match status" value="1"/>
</dbReference>
<dbReference type="InterPro" id="IPR043198">
    <property type="entry name" value="Cyclin/Ssn8"/>
</dbReference>
<evidence type="ECO:0000313" key="6">
    <source>
        <dbReference type="EMBL" id="KAK7255997.1"/>
    </source>
</evidence>
<keyword evidence="7" id="KW-1185">Reference proteome</keyword>